<accession>A0A1F5Y357</accession>
<dbReference type="Proteomes" id="UP000177720">
    <property type="component" value="Unassembled WGS sequence"/>
</dbReference>
<dbReference type="InterPro" id="IPR029063">
    <property type="entry name" value="SAM-dependent_MTases_sf"/>
</dbReference>
<gene>
    <name evidence="3" type="ORF">A2Y47_01480</name>
</gene>
<reference evidence="3 4" key="1">
    <citation type="journal article" date="2016" name="Nat. Commun.">
        <title>Thousands of microbial genomes shed light on interconnected biogeochemical processes in an aquifer system.</title>
        <authorList>
            <person name="Anantharaman K."/>
            <person name="Brown C.T."/>
            <person name="Hug L.A."/>
            <person name="Sharon I."/>
            <person name="Castelle C.J."/>
            <person name="Probst A.J."/>
            <person name="Thomas B.C."/>
            <person name="Singh A."/>
            <person name="Wilkins M.J."/>
            <person name="Karaoz U."/>
            <person name="Brodie E.L."/>
            <person name="Williams K.H."/>
            <person name="Hubbard S.S."/>
            <person name="Banfield J.F."/>
        </authorList>
    </citation>
    <scope>NUCLEOTIDE SEQUENCE [LARGE SCALE GENOMIC DNA]</scope>
</reference>
<dbReference type="EMBL" id="MFIN01000046">
    <property type="protein sequence ID" value="OGF94634.1"/>
    <property type="molecule type" value="Genomic_DNA"/>
</dbReference>
<dbReference type="AlphaFoldDB" id="A0A1F5Y357"/>
<dbReference type="GO" id="GO:0032259">
    <property type="term" value="P:methylation"/>
    <property type="evidence" value="ECO:0007669"/>
    <property type="project" value="InterPro"/>
</dbReference>
<evidence type="ECO:0000259" key="2">
    <source>
        <dbReference type="Pfam" id="PF01728"/>
    </source>
</evidence>
<proteinExistence type="predicted"/>
<dbReference type="GO" id="GO:0008168">
    <property type="term" value="F:methyltransferase activity"/>
    <property type="evidence" value="ECO:0007669"/>
    <property type="project" value="InterPro"/>
</dbReference>
<dbReference type="GO" id="GO:0003723">
    <property type="term" value="F:RNA binding"/>
    <property type="evidence" value="ECO:0007669"/>
    <property type="project" value="UniProtKB-KW"/>
</dbReference>
<dbReference type="Gene3D" id="3.40.50.150">
    <property type="entry name" value="Vaccinia Virus protein VP39"/>
    <property type="match status" value="1"/>
</dbReference>
<protein>
    <recommendedName>
        <fullName evidence="2">Ribosomal RNA methyltransferase FtsJ domain-containing protein</fullName>
    </recommendedName>
</protein>
<comment type="caution">
    <text evidence="3">The sequence shown here is derived from an EMBL/GenBank/DDBJ whole genome shotgun (WGS) entry which is preliminary data.</text>
</comment>
<name>A0A1F5Y357_9BACT</name>
<evidence type="ECO:0000313" key="3">
    <source>
        <dbReference type="EMBL" id="OGF94634.1"/>
    </source>
</evidence>
<dbReference type="InterPro" id="IPR002877">
    <property type="entry name" value="RNA_MeTrfase_FtsJ_dom"/>
</dbReference>
<feature type="domain" description="Ribosomal RNA methyltransferase FtsJ" evidence="2">
    <location>
        <begin position="5"/>
        <end position="132"/>
    </location>
</feature>
<dbReference type="PANTHER" id="PTHR32319:SF0">
    <property type="entry name" value="BACTERIAL HEMOLYSIN-LIKE PROTEIN"/>
    <property type="match status" value="1"/>
</dbReference>
<organism evidence="3 4">
    <name type="scientific">Candidatus Giovannonibacteria bacterium RIFCSPLOWO2_12_43_8</name>
    <dbReference type="NCBI Taxonomy" id="1798361"/>
    <lineage>
        <taxon>Bacteria</taxon>
        <taxon>Candidatus Giovannoniibacteriota</taxon>
    </lineage>
</organism>
<keyword evidence="1" id="KW-0694">RNA-binding</keyword>
<dbReference type="InterPro" id="IPR047048">
    <property type="entry name" value="TlyA"/>
</dbReference>
<sequence length="138" mass="16396">MEEDSRISLYEKCHILKWIPPWNNIKELPSLIVVDLSFISLTKILKKIHEITHPNWKNFNLSQLTIDLLVLIKPQFESERKWIRKGILKDQNIRQEIIEKIVQHSKTLGFEIKEHFPCPVLGLKGNEEEWLYLVTKVT</sequence>
<dbReference type="PANTHER" id="PTHR32319">
    <property type="entry name" value="BACTERIAL HEMOLYSIN-LIKE PROTEIN"/>
    <property type="match status" value="1"/>
</dbReference>
<evidence type="ECO:0000313" key="4">
    <source>
        <dbReference type="Proteomes" id="UP000177720"/>
    </source>
</evidence>
<evidence type="ECO:0000256" key="1">
    <source>
        <dbReference type="ARBA" id="ARBA00022884"/>
    </source>
</evidence>
<dbReference type="Pfam" id="PF01728">
    <property type="entry name" value="FtsJ"/>
    <property type="match status" value="1"/>
</dbReference>